<reference evidence="1 2" key="1">
    <citation type="submission" date="2016-10" db="EMBL/GenBank/DDBJ databases">
        <authorList>
            <person name="de Groot N.N."/>
        </authorList>
    </citation>
    <scope>NUCLEOTIDE SEQUENCE [LARGE SCALE GENOMIC DNA]</scope>
    <source>
        <strain evidence="1 2">DSM 1801</strain>
    </source>
</reference>
<dbReference type="OrthoDB" id="3176754at2"/>
<gene>
    <name evidence="1" type="ORF">SAMN04487772_11521</name>
</gene>
<name>A0A1I0DKF0_9FIRM</name>
<dbReference type="AlphaFoldDB" id="A0A1I0DKF0"/>
<organism evidence="1 2">
    <name type="scientific">[Clostridium] polysaccharolyticum</name>
    <dbReference type="NCBI Taxonomy" id="29364"/>
    <lineage>
        <taxon>Bacteria</taxon>
        <taxon>Bacillati</taxon>
        <taxon>Bacillota</taxon>
        <taxon>Clostridia</taxon>
        <taxon>Lachnospirales</taxon>
        <taxon>Lachnospiraceae</taxon>
    </lineage>
</organism>
<dbReference type="STRING" id="29364.SAMN04487772_11521"/>
<evidence type="ECO:0000313" key="2">
    <source>
        <dbReference type="Proteomes" id="UP000199800"/>
    </source>
</evidence>
<keyword evidence="2" id="KW-1185">Reference proteome</keyword>
<dbReference type="EMBL" id="FOHN01000015">
    <property type="protein sequence ID" value="SET32631.1"/>
    <property type="molecule type" value="Genomic_DNA"/>
</dbReference>
<dbReference type="RefSeq" id="WP_092478146.1">
    <property type="nucleotide sequence ID" value="NZ_FOHN01000015.1"/>
</dbReference>
<proteinExistence type="predicted"/>
<sequence>MNPANCLNFCEILPYLKKKRSLWEIYADAMKAADFQDCERIYIGTSFCGKYFLHQQDGLLKEIFAMCQDKELCVTLVIPTFSEGDLEEGKKKIAHILELGANLIDEITVNDVGALRYEEQFQKKMNLGRLFMKDYRDPRYTEYFQIPWKPKMFTDYMKEILVKYNVQGCEMDMTHKLMDFSQMPKELTAGIHIPYTYQTVGRICEYASIQKEVAKKFRANDACQENCASHLLKYVVSDGDMEYVRFGRTIYFKQKGFEVNGLQKYRIIYFPIDL</sequence>
<evidence type="ECO:0000313" key="1">
    <source>
        <dbReference type="EMBL" id="SET32631.1"/>
    </source>
</evidence>
<dbReference type="Proteomes" id="UP000199800">
    <property type="component" value="Unassembled WGS sequence"/>
</dbReference>
<accession>A0A1I0DKF0</accession>
<protein>
    <submittedName>
        <fullName evidence="1">Uncharacterized protein</fullName>
    </submittedName>
</protein>